<reference evidence="2 3" key="1">
    <citation type="submission" date="2013-08" db="EMBL/GenBank/DDBJ databases">
        <title>Genomic analysis of Lysobacter defluvii.</title>
        <authorList>
            <person name="Wang Q."/>
            <person name="Wang G."/>
        </authorList>
    </citation>
    <scope>NUCLEOTIDE SEQUENCE [LARGE SCALE GENOMIC DNA]</scope>
    <source>
        <strain evidence="2 3">IMMIB APB-9</strain>
    </source>
</reference>
<evidence type="ECO:0000256" key="1">
    <source>
        <dbReference type="SAM" id="Phobius"/>
    </source>
</evidence>
<dbReference type="AlphaFoldDB" id="A0A0A0M763"/>
<dbReference type="Proteomes" id="UP000030003">
    <property type="component" value="Unassembled WGS sequence"/>
</dbReference>
<evidence type="ECO:0000313" key="2">
    <source>
        <dbReference type="EMBL" id="KGO98044.1"/>
    </source>
</evidence>
<comment type="caution">
    <text evidence="2">The sequence shown here is derived from an EMBL/GenBank/DDBJ whole genome shotgun (WGS) entry which is preliminary data.</text>
</comment>
<feature type="transmembrane region" description="Helical" evidence="1">
    <location>
        <begin position="20"/>
        <end position="45"/>
    </location>
</feature>
<dbReference type="eggNOG" id="COG5473">
    <property type="taxonomic scope" value="Bacteria"/>
</dbReference>
<keyword evidence="1" id="KW-1133">Transmembrane helix</keyword>
<feature type="transmembrane region" description="Helical" evidence="1">
    <location>
        <begin position="52"/>
        <end position="76"/>
    </location>
</feature>
<evidence type="ECO:0000313" key="3">
    <source>
        <dbReference type="Proteomes" id="UP000030003"/>
    </source>
</evidence>
<protein>
    <submittedName>
        <fullName evidence="2">Uncharacterized protein</fullName>
    </submittedName>
</protein>
<feature type="transmembrane region" description="Helical" evidence="1">
    <location>
        <begin position="206"/>
        <end position="237"/>
    </location>
</feature>
<feature type="transmembrane region" description="Helical" evidence="1">
    <location>
        <begin position="106"/>
        <end position="129"/>
    </location>
</feature>
<dbReference type="EMBL" id="AVBH01000142">
    <property type="protein sequence ID" value="KGO98044.1"/>
    <property type="molecule type" value="Genomic_DNA"/>
</dbReference>
<keyword evidence="1" id="KW-0472">Membrane</keyword>
<dbReference type="STRING" id="1385515.GCA_000423325_02358"/>
<sequence length="294" mass="29968">MDWLKNAINLGRGNPRALFGGAALAVVAMVALMFGLGIVQGLLLAGMGSAGAMVAGMAVTMVAVVVVISMLLVGFLRLVDDVENGRPTSAGRVFAGFGDLGASLRVIGFTLVLTLLQYAVLGLLLAVLARDALGWYARMMTMSDPTTMDPAMLALPDGIALAMVVTVVVGLVMYAVQAIGACQIALKGRGVFGSVGDGLSGTFRNLLPLVVLLLVVIAAAIAVAIVAGILALVVGMLAKLAGAWLGLVLGVPLYLAFMLVLWVVGIGIAYHLWRDICGGADDAPLPVEAASVGA</sequence>
<gene>
    <name evidence="2" type="ORF">N791_05515</name>
</gene>
<feature type="transmembrane region" description="Helical" evidence="1">
    <location>
        <begin position="244"/>
        <end position="273"/>
    </location>
</feature>
<proteinExistence type="predicted"/>
<organism evidence="2 3">
    <name type="scientific">Lysobacter defluvii IMMIB APB-9 = DSM 18482</name>
    <dbReference type="NCBI Taxonomy" id="1385515"/>
    <lineage>
        <taxon>Bacteria</taxon>
        <taxon>Pseudomonadati</taxon>
        <taxon>Pseudomonadota</taxon>
        <taxon>Gammaproteobacteria</taxon>
        <taxon>Lysobacterales</taxon>
        <taxon>Lysobacteraceae</taxon>
        <taxon>Novilysobacter</taxon>
    </lineage>
</organism>
<keyword evidence="1" id="KW-0812">Transmembrane</keyword>
<name>A0A0A0M763_9GAMM</name>
<keyword evidence="3" id="KW-1185">Reference proteome</keyword>
<feature type="transmembrane region" description="Helical" evidence="1">
    <location>
        <begin position="158"/>
        <end position="186"/>
    </location>
</feature>
<accession>A0A0A0M763</accession>